<feature type="domain" description="GGDEF" evidence="2">
    <location>
        <begin position="294"/>
        <end position="427"/>
    </location>
</feature>
<accession>A0ABV8FSV5</accession>
<dbReference type="Pfam" id="PF00990">
    <property type="entry name" value="GGDEF"/>
    <property type="match status" value="1"/>
</dbReference>
<dbReference type="PROSITE" id="PS50887">
    <property type="entry name" value="GGDEF"/>
    <property type="match status" value="1"/>
</dbReference>
<dbReference type="SMART" id="SM00267">
    <property type="entry name" value="GGDEF"/>
    <property type="match status" value="1"/>
</dbReference>
<feature type="transmembrane region" description="Helical" evidence="1">
    <location>
        <begin position="129"/>
        <end position="151"/>
    </location>
</feature>
<feature type="transmembrane region" description="Helical" evidence="1">
    <location>
        <begin position="30"/>
        <end position="52"/>
    </location>
</feature>
<dbReference type="InterPro" id="IPR050469">
    <property type="entry name" value="Diguanylate_Cyclase"/>
</dbReference>
<dbReference type="InterPro" id="IPR043128">
    <property type="entry name" value="Rev_trsase/Diguanyl_cyclase"/>
</dbReference>
<feature type="transmembrane region" description="Helical" evidence="1">
    <location>
        <begin position="92"/>
        <end position="117"/>
    </location>
</feature>
<gene>
    <name evidence="3" type="ORF">ACFOVU_25275</name>
</gene>
<dbReference type="Gene3D" id="3.30.70.270">
    <property type="match status" value="1"/>
</dbReference>
<dbReference type="EMBL" id="JBHSBH010000015">
    <property type="protein sequence ID" value="MFC3999250.1"/>
    <property type="molecule type" value="Genomic_DNA"/>
</dbReference>
<proteinExistence type="predicted"/>
<evidence type="ECO:0000313" key="4">
    <source>
        <dbReference type="Proteomes" id="UP001595847"/>
    </source>
</evidence>
<dbReference type="RefSeq" id="WP_378537574.1">
    <property type="nucleotide sequence ID" value="NZ_JBHSBH010000015.1"/>
</dbReference>
<dbReference type="SUPFAM" id="SSF55073">
    <property type="entry name" value="Nucleotide cyclase"/>
    <property type="match status" value="1"/>
</dbReference>
<reference evidence="4" key="1">
    <citation type="journal article" date="2019" name="Int. J. Syst. Evol. Microbiol.">
        <title>The Global Catalogue of Microorganisms (GCM) 10K type strain sequencing project: providing services to taxonomists for standard genome sequencing and annotation.</title>
        <authorList>
            <consortium name="The Broad Institute Genomics Platform"/>
            <consortium name="The Broad Institute Genome Sequencing Center for Infectious Disease"/>
            <person name="Wu L."/>
            <person name="Ma J."/>
        </authorList>
    </citation>
    <scope>NUCLEOTIDE SEQUENCE [LARGE SCALE GENOMIC DNA]</scope>
    <source>
        <strain evidence="4">TBRC 1826</strain>
    </source>
</reference>
<dbReference type="NCBIfam" id="TIGR00254">
    <property type="entry name" value="GGDEF"/>
    <property type="match status" value="1"/>
</dbReference>
<evidence type="ECO:0000259" key="2">
    <source>
        <dbReference type="PROSITE" id="PS50887"/>
    </source>
</evidence>
<feature type="transmembrane region" description="Helical" evidence="1">
    <location>
        <begin position="59"/>
        <end position="80"/>
    </location>
</feature>
<feature type="transmembrane region" description="Helical" evidence="1">
    <location>
        <begin position="171"/>
        <end position="200"/>
    </location>
</feature>
<dbReference type="Proteomes" id="UP001595847">
    <property type="component" value="Unassembled WGS sequence"/>
</dbReference>
<name>A0ABV8FSV5_9ACTN</name>
<keyword evidence="1" id="KW-0812">Transmembrane</keyword>
<evidence type="ECO:0000256" key="1">
    <source>
        <dbReference type="SAM" id="Phobius"/>
    </source>
</evidence>
<protein>
    <submittedName>
        <fullName evidence="3">GGDEF domain-containing protein</fullName>
    </submittedName>
</protein>
<organism evidence="3 4">
    <name type="scientific">Nocardiopsis sediminis</name>
    <dbReference type="NCBI Taxonomy" id="1778267"/>
    <lineage>
        <taxon>Bacteria</taxon>
        <taxon>Bacillati</taxon>
        <taxon>Actinomycetota</taxon>
        <taxon>Actinomycetes</taxon>
        <taxon>Streptosporangiales</taxon>
        <taxon>Nocardiopsidaceae</taxon>
        <taxon>Nocardiopsis</taxon>
    </lineage>
</organism>
<dbReference type="InterPro" id="IPR000160">
    <property type="entry name" value="GGDEF_dom"/>
</dbReference>
<sequence>MAVAERTVPERAMWVHRVRSWPVFGLPRSLAWYLGALLAGALGVLLTAIALTPIRPQEAGVFLALVACAGGSVEAMRRLGSPAVLTRDLLGAWWFPTLLLLPPVYALLIPIPVYLLLQYRHHRGVVHRRVFNVASAGLSGFLASLAFHTVLAGDPVRALSLPVDEAERTLVTGPGAILALLCCAIFTVLNTTVVAVAVHLSAPETPWKRTFWDREAFTIDSAELCVGLTVAIMTGLSMVLLLIALPPVMLLQRSLLYQQLQAAARTDPKTGLLNAAAWEAEAATEVARAHQSGDPVAVLIVDIDHFKGVNDTYGHLFGDHVLAGVATTLTHQLRPTDAVGRFGGEEFVVLLPGADMAEACRAAERLRMRVGRMVLKADDAGVSITVSIGVAVLGVHGDDIVGLLAAADLALYRAKGAGRNRVCLPLTGRTLRGRTGPVRPEPERTLPGEIHRLGAPACEESG</sequence>
<dbReference type="CDD" id="cd01949">
    <property type="entry name" value="GGDEF"/>
    <property type="match status" value="1"/>
</dbReference>
<dbReference type="PANTHER" id="PTHR45138">
    <property type="entry name" value="REGULATORY COMPONENTS OF SENSORY TRANSDUCTION SYSTEM"/>
    <property type="match status" value="1"/>
</dbReference>
<keyword evidence="4" id="KW-1185">Reference proteome</keyword>
<dbReference type="PANTHER" id="PTHR45138:SF9">
    <property type="entry name" value="DIGUANYLATE CYCLASE DGCM-RELATED"/>
    <property type="match status" value="1"/>
</dbReference>
<evidence type="ECO:0000313" key="3">
    <source>
        <dbReference type="EMBL" id="MFC3999250.1"/>
    </source>
</evidence>
<keyword evidence="1" id="KW-0472">Membrane</keyword>
<keyword evidence="1" id="KW-1133">Transmembrane helix</keyword>
<comment type="caution">
    <text evidence="3">The sequence shown here is derived from an EMBL/GenBank/DDBJ whole genome shotgun (WGS) entry which is preliminary data.</text>
</comment>
<dbReference type="InterPro" id="IPR029787">
    <property type="entry name" value="Nucleotide_cyclase"/>
</dbReference>
<feature type="transmembrane region" description="Helical" evidence="1">
    <location>
        <begin position="221"/>
        <end position="245"/>
    </location>
</feature>